<dbReference type="PROSITE" id="PS00201">
    <property type="entry name" value="FLAVODOXIN"/>
    <property type="match status" value="1"/>
</dbReference>
<dbReference type="SUPFAM" id="SSF52218">
    <property type="entry name" value="Flavoproteins"/>
    <property type="match status" value="1"/>
</dbReference>
<proteinExistence type="predicted"/>
<dbReference type="Gene3D" id="3.40.50.360">
    <property type="match status" value="1"/>
</dbReference>
<dbReference type="InterPro" id="IPR008254">
    <property type="entry name" value="Flavodoxin/NO_synth"/>
</dbReference>
<evidence type="ECO:0000313" key="5">
    <source>
        <dbReference type="Proteomes" id="UP001199319"/>
    </source>
</evidence>
<dbReference type="PROSITE" id="PS51257">
    <property type="entry name" value="PROKAR_LIPOPROTEIN"/>
    <property type="match status" value="1"/>
</dbReference>
<dbReference type="PANTHER" id="PTHR39201:SF1">
    <property type="entry name" value="FLAVODOXIN-LIKE DOMAIN-CONTAINING PROTEIN"/>
    <property type="match status" value="1"/>
</dbReference>
<dbReference type="PANTHER" id="PTHR39201">
    <property type="entry name" value="EXPORTED PROTEIN-RELATED"/>
    <property type="match status" value="1"/>
</dbReference>
<dbReference type="GO" id="GO:0016651">
    <property type="term" value="F:oxidoreductase activity, acting on NAD(P)H"/>
    <property type="evidence" value="ECO:0007669"/>
    <property type="project" value="UniProtKB-ARBA"/>
</dbReference>
<reference evidence="4" key="1">
    <citation type="submission" date="2021-10" db="EMBL/GenBank/DDBJ databases">
        <title>Anaerobic single-cell dispensing facilitates the cultivation of human gut bacteria.</title>
        <authorList>
            <person name="Afrizal A."/>
        </authorList>
    </citation>
    <scope>NUCLEOTIDE SEQUENCE</scope>
    <source>
        <strain evidence="4">CLA-AA-H272</strain>
    </source>
</reference>
<dbReference type="AlphaFoldDB" id="A0AAE3DEF0"/>
<dbReference type="Proteomes" id="UP001199319">
    <property type="component" value="Unassembled WGS sequence"/>
</dbReference>
<feature type="compositionally biased region" description="Gly residues" evidence="1">
    <location>
        <begin position="53"/>
        <end position="78"/>
    </location>
</feature>
<accession>A0AAE3DEF0</accession>
<dbReference type="EMBL" id="JAJEPW010000032">
    <property type="protein sequence ID" value="MCC2129997.1"/>
    <property type="molecule type" value="Genomic_DNA"/>
</dbReference>
<evidence type="ECO:0000259" key="3">
    <source>
        <dbReference type="Pfam" id="PF12682"/>
    </source>
</evidence>
<protein>
    <recommendedName>
        <fullName evidence="3">Flavodoxin-like domain-containing protein</fullName>
    </recommendedName>
</protein>
<feature type="region of interest" description="Disordered" evidence="1">
    <location>
        <begin position="27"/>
        <end position="78"/>
    </location>
</feature>
<keyword evidence="2" id="KW-0732">Signal</keyword>
<feature type="chain" id="PRO_5042132582" description="Flavodoxin-like domain-containing protein" evidence="2">
    <location>
        <begin position="20"/>
        <end position="237"/>
    </location>
</feature>
<comment type="caution">
    <text evidence="4">The sequence shown here is derived from an EMBL/GenBank/DDBJ whole genome shotgun (WGS) entry which is preliminary data.</text>
</comment>
<dbReference type="Pfam" id="PF12682">
    <property type="entry name" value="Flavodoxin_4"/>
    <property type="match status" value="1"/>
</dbReference>
<dbReference type="GO" id="GO:0010181">
    <property type="term" value="F:FMN binding"/>
    <property type="evidence" value="ECO:0007669"/>
    <property type="project" value="InterPro"/>
</dbReference>
<sequence>MKRVFALILALCMTCALFACGKKQTEVAPGGDSSTVTPGATDPGSGPAENPGGSTGVPGGAGSTGNAGNGGNTTGSTGSGWAGTRVAVIYFSCTGNTRTAAERIRDMTGADLYELTPEQPYTSQDLSYNNDACRASQEQKDPAARPRIAGQPLDLSQYGTIYLGYPIWWGTAPRIINTFLDSYDLTGKTIRPFCTSGSSGIETSVADIRAAAPGVDVTAGLRIADPDGSDVKAWALG</sequence>
<dbReference type="InterPro" id="IPR029039">
    <property type="entry name" value="Flavoprotein-like_sf"/>
</dbReference>
<dbReference type="GO" id="GO:0009055">
    <property type="term" value="F:electron transfer activity"/>
    <property type="evidence" value="ECO:0007669"/>
    <property type="project" value="InterPro"/>
</dbReference>
<keyword evidence="5" id="KW-1185">Reference proteome</keyword>
<organism evidence="4 5">
    <name type="scientific">Brotocaccenecus cirricatena</name>
    <dbReference type="NCBI Taxonomy" id="3064195"/>
    <lineage>
        <taxon>Bacteria</taxon>
        <taxon>Bacillati</taxon>
        <taxon>Bacillota</taxon>
        <taxon>Clostridia</taxon>
        <taxon>Eubacteriales</taxon>
        <taxon>Oscillospiraceae</taxon>
        <taxon>Brotocaccenecus</taxon>
    </lineage>
</organism>
<dbReference type="RefSeq" id="WP_302929228.1">
    <property type="nucleotide sequence ID" value="NZ_JAJEPW010000032.1"/>
</dbReference>
<feature type="domain" description="Flavodoxin-like" evidence="3">
    <location>
        <begin position="86"/>
        <end position="225"/>
    </location>
</feature>
<evidence type="ECO:0000313" key="4">
    <source>
        <dbReference type="EMBL" id="MCC2129997.1"/>
    </source>
</evidence>
<evidence type="ECO:0000256" key="1">
    <source>
        <dbReference type="SAM" id="MobiDB-lite"/>
    </source>
</evidence>
<evidence type="ECO:0000256" key="2">
    <source>
        <dbReference type="SAM" id="SignalP"/>
    </source>
</evidence>
<feature type="signal peptide" evidence="2">
    <location>
        <begin position="1"/>
        <end position="19"/>
    </location>
</feature>
<name>A0AAE3DEF0_9FIRM</name>
<dbReference type="InterPro" id="IPR001226">
    <property type="entry name" value="Flavodoxin_CS"/>
</dbReference>
<gene>
    <name evidence="4" type="ORF">LKD37_10820</name>
</gene>